<evidence type="ECO:0000313" key="3">
    <source>
        <dbReference type="EMBL" id="GBP53844.1"/>
    </source>
</evidence>
<organism evidence="3 4">
    <name type="scientific">Eumeta variegata</name>
    <name type="common">Bagworm moth</name>
    <name type="synonym">Eumeta japonica</name>
    <dbReference type="NCBI Taxonomy" id="151549"/>
    <lineage>
        <taxon>Eukaryota</taxon>
        <taxon>Metazoa</taxon>
        <taxon>Ecdysozoa</taxon>
        <taxon>Arthropoda</taxon>
        <taxon>Hexapoda</taxon>
        <taxon>Insecta</taxon>
        <taxon>Pterygota</taxon>
        <taxon>Neoptera</taxon>
        <taxon>Endopterygota</taxon>
        <taxon>Lepidoptera</taxon>
        <taxon>Glossata</taxon>
        <taxon>Ditrysia</taxon>
        <taxon>Tineoidea</taxon>
        <taxon>Psychidae</taxon>
        <taxon>Oiketicinae</taxon>
        <taxon>Eumeta</taxon>
    </lineage>
</organism>
<dbReference type="InterPro" id="IPR036020">
    <property type="entry name" value="WW_dom_sf"/>
</dbReference>
<feature type="compositionally biased region" description="Basic and acidic residues" evidence="1">
    <location>
        <begin position="254"/>
        <end position="269"/>
    </location>
</feature>
<feature type="region of interest" description="Disordered" evidence="1">
    <location>
        <begin position="323"/>
        <end position="349"/>
    </location>
</feature>
<evidence type="ECO:0000259" key="2">
    <source>
        <dbReference type="PROSITE" id="PS50020"/>
    </source>
</evidence>
<proteinExistence type="predicted"/>
<feature type="compositionally biased region" description="Pro residues" evidence="1">
    <location>
        <begin position="234"/>
        <end position="243"/>
    </location>
</feature>
<feature type="compositionally biased region" description="Basic and acidic residues" evidence="1">
    <location>
        <begin position="338"/>
        <end position="349"/>
    </location>
</feature>
<dbReference type="InterPro" id="IPR001202">
    <property type="entry name" value="WW_dom"/>
</dbReference>
<sequence>MSKVNPLAGLIGQYDYSDDDSDEDGFSKTNVNKTDVSKLTPHTFVSQEVETSTIHPAPIPHCAWSACYDESSGFTYYWNQQTNAVTWEAPPEYLLALKLAQQQIHSSGTTEVSAAEWQLYQQALLEKQNTQNKLSIKNNSNNLTSALEKQKSVSVRKPLLAGVKRAVSESDEEKIELITSYYNSDSESNDEAETPKKAHQKSMIKPSLSQKHDFSKPSQKKQKTKSEPIEYGPVLPPNYPPPIDSEQSSVKVSSKNEEPVKDNSDKENKNVLTTEVKTSSDAIEIPENEDAQDDEVLFEKLKDKAKLLEKLGGELPNELKNLIKDEKQSGGMSPDITTKIDETSRDSKSTIDTNIDDLLEEIEKKEMPKKVLSKDKVKIDIFGDDNCEAKSRRGSSEEDKNENNSQEIKSLFPSSKNINEEPIPKVLFPISANIEQNGTVGNHTKTELTKSVVEEKKGANLYIMDSSEVVDHTIRKKLRISSSVLPEKKKSEVPTYTTKYSQFIEGVSSVRTGLGFNENDDTEMELSDRTVNYGKGLVFTKGETLNEEKKVTEETEKSDLDDTMDLLDAKLKYLCQQQTYPMSPIQEMMVQLQINRFDMTRDWKFLTDWKLYCREVVVVGSSAPVSVRAGHGAGMSLWLRPGALLRSDDGARGLVPELTYHNGTIYPNHIWACWNGPEMDFDHD</sequence>
<feature type="compositionally biased region" description="Polar residues" evidence="1">
    <location>
        <begin position="403"/>
        <end position="417"/>
    </location>
</feature>
<dbReference type="CDD" id="cd00201">
    <property type="entry name" value="WW"/>
    <property type="match status" value="1"/>
</dbReference>
<dbReference type="Pfam" id="PF00397">
    <property type="entry name" value="WW"/>
    <property type="match status" value="1"/>
</dbReference>
<feature type="compositionally biased region" description="Basic and acidic residues" evidence="1">
    <location>
        <begin position="387"/>
        <end position="402"/>
    </location>
</feature>
<dbReference type="SUPFAM" id="SSF51045">
    <property type="entry name" value="WW domain"/>
    <property type="match status" value="1"/>
</dbReference>
<feature type="compositionally biased region" description="Polar residues" evidence="1">
    <location>
        <begin position="270"/>
        <end position="281"/>
    </location>
</feature>
<dbReference type="EMBL" id="BGZK01000634">
    <property type="protein sequence ID" value="GBP53844.1"/>
    <property type="molecule type" value="Genomic_DNA"/>
</dbReference>
<evidence type="ECO:0000256" key="1">
    <source>
        <dbReference type="SAM" id="MobiDB-lite"/>
    </source>
</evidence>
<feature type="domain" description="WW" evidence="2">
    <location>
        <begin position="64"/>
        <end position="92"/>
    </location>
</feature>
<dbReference type="OrthoDB" id="2444812at2759"/>
<dbReference type="AlphaFoldDB" id="A0A4C1WUX4"/>
<protein>
    <recommendedName>
        <fullName evidence="2">WW domain-containing protein</fullName>
    </recommendedName>
</protein>
<reference evidence="3 4" key="1">
    <citation type="journal article" date="2019" name="Commun. Biol.">
        <title>The bagworm genome reveals a unique fibroin gene that provides high tensile strength.</title>
        <authorList>
            <person name="Kono N."/>
            <person name="Nakamura H."/>
            <person name="Ohtoshi R."/>
            <person name="Tomita M."/>
            <person name="Numata K."/>
            <person name="Arakawa K."/>
        </authorList>
    </citation>
    <scope>NUCLEOTIDE SEQUENCE [LARGE SCALE GENOMIC DNA]</scope>
</reference>
<comment type="caution">
    <text evidence="3">The sequence shown here is derived from an EMBL/GenBank/DDBJ whole genome shotgun (WGS) entry which is preliminary data.</text>
</comment>
<gene>
    <name evidence="3" type="ORF">EVAR_42564_1</name>
</gene>
<feature type="region of interest" description="Disordered" evidence="1">
    <location>
        <begin position="387"/>
        <end position="417"/>
    </location>
</feature>
<dbReference type="Gene3D" id="2.20.70.10">
    <property type="match status" value="1"/>
</dbReference>
<evidence type="ECO:0000313" key="4">
    <source>
        <dbReference type="Proteomes" id="UP000299102"/>
    </source>
</evidence>
<dbReference type="PROSITE" id="PS50020">
    <property type="entry name" value="WW_DOMAIN_2"/>
    <property type="match status" value="1"/>
</dbReference>
<name>A0A4C1WUX4_EUMVA</name>
<feature type="region of interest" description="Disordered" evidence="1">
    <location>
        <begin position="183"/>
        <end position="291"/>
    </location>
</feature>
<dbReference type="STRING" id="151549.A0A4C1WUX4"/>
<keyword evidence="4" id="KW-1185">Reference proteome</keyword>
<dbReference type="Proteomes" id="UP000299102">
    <property type="component" value="Unassembled WGS sequence"/>
</dbReference>
<feature type="region of interest" description="Disordered" evidence="1">
    <location>
        <begin position="13"/>
        <end position="32"/>
    </location>
</feature>
<dbReference type="SMART" id="SM00456">
    <property type="entry name" value="WW"/>
    <property type="match status" value="1"/>
</dbReference>
<accession>A0A4C1WUX4</accession>